<proteinExistence type="predicted"/>
<dbReference type="EMBL" id="KN714778">
    <property type="protein sequence ID" value="KUI61508.1"/>
    <property type="molecule type" value="Genomic_DNA"/>
</dbReference>
<dbReference type="Proteomes" id="UP000078576">
    <property type="component" value="Unassembled WGS sequence"/>
</dbReference>
<gene>
    <name evidence="1" type="ORF">VP1G_11296</name>
</gene>
<sequence>MWQFLTVGDFTASRGMLENPAPTVGVEQHSIHLEENMEDLRPYTIVLTTDEPATLEADVNALHHYVDLKKLVDLTSEFQEIHALFVPTSGLRHDYSW</sequence>
<dbReference type="AlphaFoldDB" id="A0A194VC92"/>
<name>A0A194VC92_CYTMA</name>
<accession>A0A194VC92</accession>
<evidence type="ECO:0000313" key="2">
    <source>
        <dbReference type="Proteomes" id="UP000078576"/>
    </source>
</evidence>
<protein>
    <submittedName>
        <fullName evidence="1">Uncharacterized protein</fullName>
    </submittedName>
</protein>
<keyword evidence="2" id="KW-1185">Reference proteome</keyword>
<organism evidence="1 2">
    <name type="scientific">Cytospora mali</name>
    <name type="common">Apple Valsa canker fungus</name>
    <name type="synonym">Valsa mali</name>
    <dbReference type="NCBI Taxonomy" id="578113"/>
    <lineage>
        <taxon>Eukaryota</taxon>
        <taxon>Fungi</taxon>
        <taxon>Dikarya</taxon>
        <taxon>Ascomycota</taxon>
        <taxon>Pezizomycotina</taxon>
        <taxon>Sordariomycetes</taxon>
        <taxon>Sordariomycetidae</taxon>
        <taxon>Diaporthales</taxon>
        <taxon>Cytosporaceae</taxon>
        <taxon>Cytospora</taxon>
    </lineage>
</organism>
<evidence type="ECO:0000313" key="1">
    <source>
        <dbReference type="EMBL" id="KUI61508.1"/>
    </source>
</evidence>
<reference evidence="2" key="1">
    <citation type="submission" date="2014-12" db="EMBL/GenBank/DDBJ databases">
        <title>Genome Sequence of Valsa Canker Pathogens Uncovers a Specific Adaption of Colonization on Woody Bark.</title>
        <authorList>
            <person name="Yin Z."/>
            <person name="Liu H."/>
            <person name="Gao X."/>
            <person name="Li Z."/>
            <person name="Song N."/>
            <person name="Ke X."/>
            <person name="Dai Q."/>
            <person name="Wu Y."/>
            <person name="Sun Y."/>
            <person name="Xu J.-R."/>
            <person name="Kang Z.K."/>
            <person name="Wang L."/>
            <person name="Huang L."/>
        </authorList>
    </citation>
    <scope>NUCLEOTIDE SEQUENCE [LARGE SCALE GENOMIC DNA]</scope>
    <source>
        <strain evidence="2">SXYL134</strain>
    </source>
</reference>